<sequence length="132" mass="14738">GARTRLRRNPNRHTLPHRPRNHKAQPALPLRPQIRAQRHILAAHTHPPARPALSDNIPLLAASPIRKICRHWQPSCDDWGGRVRHRGVGRGVCACADGDYGHGVGGSVWGVGRVVLRRVKHRWGMGRGMGRK</sequence>
<name>A0A7U2FEN2_PHANO</name>
<feature type="non-terminal residue" evidence="2">
    <location>
        <position position="1"/>
    </location>
</feature>
<feature type="non-terminal residue" evidence="2">
    <location>
        <position position="132"/>
    </location>
</feature>
<keyword evidence="3" id="KW-1185">Reference proteome</keyword>
<dbReference type="VEuPathDB" id="FungiDB:JI435_137590"/>
<feature type="compositionally biased region" description="Basic residues" evidence="1">
    <location>
        <begin position="1"/>
        <end position="23"/>
    </location>
</feature>
<organism evidence="2 3">
    <name type="scientific">Phaeosphaeria nodorum (strain SN15 / ATCC MYA-4574 / FGSC 10173)</name>
    <name type="common">Glume blotch fungus</name>
    <name type="synonym">Parastagonospora nodorum</name>
    <dbReference type="NCBI Taxonomy" id="321614"/>
    <lineage>
        <taxon>Eukaryota</taxon>
        <taxon>Fungi</taxon>
        <taxon>Dikarya</taxon>
        <taxon>Ascomycota</taxon>
        <taxon>Pezizomycotina</taxon>
        <taxon>Dothideomycetes</taxon>
        <taxon>Pleosporomycetidae</taxon>
        <taxon>Pleosporales</taxon>
        <taxon>Pleosporineae</taxon>
        <taxon>Phaeosphaeriaceae</taxon>
        <taxon>Parastagonospora</taxon>
    </lineage>
</organism>
<dbReference type="Proteomes" id="UP000663193">
    <property type="component" value="Chromosome 16"/>
</dbReference>
<evidence type="ECO:0000313" key="2">
    <source>
        <dbReference type="EMBL" id="QRD03897.1"/>
    </source>
</evidence>
<reference evidence="3" key="1">
    <citation type="journal article" date="2021" name="BMC Genomics">
        <title>Chromosome-level genome assembly and manually-curated proteome of model necrotroph Parastagonospora nodorum Sn15 reveals a genome-wide trove of candidate effector homologs, and redundancy of virulence-related functions within an accessory chromosome.</title>
        <authorList>
            <person name="Bertazzoni S."/>
            <person name="Jones D.A.B."/>
            <person name="Phan H.T."/>
            <person name="Tan K.-C."/>
            <person name="Hane J.K."/>
        </authorList>
    </citation>
    <scope>NUCLEOTIDE SEQUENCE [LARGE SCALE GENOMIC DNA]</scope>
    <source>
        <strain evidence="3">SN15 / ATCC MYA-4574 / FGSC 10173)</strain>
    </source>
</reference>
<proteinExistence type="predicted"/>
<evidence type="ECO:0000256" key="1">
    <source>
        <dbReference type="SAM" id="MobiDB-lite"/>
    </source>
</evidence>
<protein>
    <submittedName>
        <fullName evidence="2">Uncharacterized protein</fullName>
    </submittedName>
</protein>
<dbReference type="EMBL" id="CP069038">
    <property type="protein sequence ID" value="QRD03897.1"/>
    <property type="molecule type" value="Genomic_DNA"/>
</dbReference>
<evidence type="ECO:0000313" key="3">
    <source>
        <dbReference type="Proteomes" id="UP000663193"/>
    </source>
</evidence>
<gene>
    <name evidence="2" type="ORF">JI435_137590</name>
</gene>
<feature type="region of interest" description="Disordered" evidence="1">
    <location>
        <begin position="1"/>
        <end position="26"/>
    </location>
</feature>
<dbReference type="AlphaFoldDB" id="A0A7U2FEN2"/>
<accession>A0A7U2FEN2</accession>